<organism evidence="2 3">
    <name type="scientific">Ancylobacter aquaticus</name>
    <dbReference type="NCBI Taxonomy" id="100"/>
    <lineage>
        <taxon>Bacteria</taxon>
        <taxon>Pseudomonadati</taxon>
        <taxon>Pseudomonadota</taxon>
        <taxon>Alphaproteobacteria</taxon>
        <taxon>Hyphomicrobiales</taxon>
        <taxon>Xanthobacteraceae</taxon>
        <taxon>Ancylobacter</taxon>
    </lineage>
</organism>
<proteinExistence type="predicted"/>
<protein>
    <submittedName>
        <fullName evidence="2">Uncharacterized protein</fullName>
    </submittedName>
</protein>
<evidence type="ECO:0000313" key="3">
    <source>
        <dbReference type="Proteomes" id="UP000295030"/>
    </source>
</evidence>
<dbReference type="EMBL" id="SMFY01000001">
    <property type="protein sequence ID" value="TCK30168.1"/>
    <property type="molecule type" value="Genomic_DNA"/>
</dbReference>
<keyword evidence="3" id="KW-1185">Reference proteome</keyword>
<evidence type="ECO:0000256" key="1">
    <source>
        <dbReference type="SAM" id="Phobius"/>
    </source>
</evidence>
<feature type="transmembrane region" description="Helical" evidence="1">
    <location>
        <begin position="39"/>
        <end position="60"/>
    </location>
</feature>
<reference evidence="2 3" key="1">
    <citation type="submission" date="2019-03" db="EMBL/GenBank/DDBJ databases">
        <title>Genomic Encyclopedia of Type Strains, Phase IV (KMG-IV): sequencing the most valuable type-strain genomes for metagenomic binning, comparative biology and taxonomic classification.</title>
        <authorList>
            <person name="Goeker M."/>
        </authorList>
    </citation>
    <scope>NUCLEOTIDE SEQUENCE [LARGE SCALE GENOMIC DNA]</scope>
    <source>
        <strain evidence="2 3">DSM 101</strain>
    </source>
</reference>
<evidence type="ECO:0000313" key="2">
    <source>
        <dbReference type="EMBL" id="TCK30168.1"/>
    </source>
</evidence>
<keyword evidence="1" id="KW-0812">Transmembrane</keyword>
<keyword evidence="1" id="KW-1133">Transmembrane helix</keyword>
<feature type="transmembrane region" description="Helical" evidence="1">
    <location>
        <begin position="12"/>
        <end position="33"/>
    </location>
</feature>
<keyword evidence="1" id="KW-0472">Membrane</keyword>
<dbReference type="RefSeq" id="WP_131833529.1">
    <property type="nucleotide sequence ID" value="NZ_SMFY01000001.1"/>
</dbReference>
<sequence length="194" mass="20343">MQLLTLSMLNVLLTAIAVSGVLALLCFLLARALGYTRNGAALLVCAAAFALLGFVTGSIMGHSRTPAVNAVLPAALAFLGGTLAYLIGTKGVREQVGTAGFVLCFAFSLFIGTHFGARMRFDFDSALAAPNVARDRQLDIEAAQHIVDLQRMVNAAELLALLDGVAKDKGIDPVQLRAMSLRERLAAKATSTAP</sequence>
<comment type="caution">
    <text evidence="2">The sequence shown here is derived from an EMBL/GenBank/DDBJ whole genome shotgun (WGS) entry which is preliminary data.</text>
</comment>
<feature type="transmembrane region" description="Helical" evidence="1">
    <location>
        <begin position="99"/>
        <end position="117"/>
    </location>
</feature>
<name>A0A4R1I5I1_ANCAQ</name>
<accession>A0A4R1I5I1</accession>
<feature type="transmembrane region" description="Helical" evidence="1">
    <location>
        <begin position="67"/>
        <end position="87"/>
    </location>
</feature>
<dbReference type="Proteomes" id="UP000295030">
    <property type="component" value="Unassembled WGS sequence"/>
</dbReference>
<gene>
    <name evidence="2" type="ORF">EV667_0256</name>
</gene>
<dbReference type="AlphaFoldDB" id="A0A4R1I5I1"/>